<protein>
    <recommendedName>
        <fullName evidence="5">Secreted protein</fullName>
    </recommendedName>
</protein>
<evidence type="ECO:0000256" key="1">
    <source>
        <dbReference type="SAM" id="MobiDB-lite"/>
    </source>
</evidence>
<dbReference type="AlphaFoldDB" id="A0A1A6XV81"/>
<dbReference type="OrthoDB" id="5985360at2"/>
<evidence type="ECO:0008006" key="5">
    <source>
        <dbReference type="Google" id="ProtNLM"/>
    </source>
</evidence>
<gene>
    <name evidence="3" type="ORF">A9K58_10440</name>
</gene>
<sequence length="119" mass="13349">MKTSLKICLGALVLLTFKFNAQADGYYSPLNYRKNDPFLFCTKGQDPMKNPTPCWRPIAPYTGEWLPTGYCRPENPYGKNWTNDDYASLAQYETTCPSAEESGPWEGGGIPETSPSGWH</sequence>
<comment type="caution">
    <text evidence="3">The sequence shown here is derived from an EMBL/GenBank/DDBJ whole genome shotgun (WGS) entry which is preliminary data.</text>
</comment>
<evidence type="ECO:0000313" key="4">
    <source>
        <dbReference type="Proteomes" id="UP000092256"/>
    </source>
</evidence>
<proteinExistence type="predicted"/>
<evidence type="ECO:0000256" key="2">
    <source>
        <dbReference type="SAM" id="SignalP"/>
    </source>
</evidence>
<dbReference type="Proteomes" id="UP000092256">
    <property type="component" value="Unassembled WGS sequence"/>
</dbReference>
<keyword evidence="2" id="KW-0732">Signal</keyword>
<feature type="signal peptide" evidence="2">
    <location>
        <begin position="1"/>
        <end position="23"/>
    </location>
</feature>
<accession>A0A1A6XV81</accession>
<organism evidence="3 4">
    <name type="scientific">Stenotrophomonas maltophilia</name>
    <name type="common">Pseudomonas maltophilia</name>
    <name type="synonym">Xanthomonas maltophilia</name>
    <dbReference type="NCBI Taxonomy" id="40324"/>
    <lineage>
        <taxon>Bacteria</taxon>
        <taxon>Pseudomonadati</taxon>
        <taxon>Pseudomonadota</taxon>
        <taxon>Gammaproteobacteria</taxon>
        <taxon>Lysobacterales</taxon>
        <taxon>Lysobacteraceae</taxon>
        <taxon>Stenotrophomonas</taxon>
        <taxon>Stenotrophomonas maltophilia group</taxon>
    </lineage>
</organism>
<evidence type="ECO:0000313" key="3">
    <source>
        <dbReference type="EMBL" id="OBU66868.1"/>
    </source>
</evidence>
<name>A0A1A6XV81_STEMA</name>
<feature type="chain" id="PRO_5008353598" description="Secreted protein" evidence="2">
    <location>
        <begin position="24"/>
        <end position="119"/>
    </location>
</feature>
<feature type="region of interest" description="Disordered" evidence="1">
    <location>
        <begin position="95"/>
        <end position="119"/>
    </location>
</feature>
<dbReference type="EMBL" id="LYVJ01000007">
    <property type="protein sequence ID" value="OBU66868.1"/>
    <property type="molecule type" value="Genomic_DNA"/>
</dbReference>
<reference evidence="3 4" key="1">
    <citation type="submission" date="2016-05" db="EMBL/GenBank/DDBJ databases">
        <title>Draft Genome Sequences of Stenotrophomonas maltophilia Strains Sm32COP, Sm41DVV, Sm46PAILV, SmF3, SmF22, SmSOFb1 and SmCVFa1, Isolated from Different Manures, in France.</title>
        <authorList>
            <person name="Nazaret S."/>
            <person name="Bodilis J."/>
        </authorList>
    </citation>
    <scope>NUCLEOTIDE SEQUENCE [LARGE SCALE GENOMIC DNA]</scope>
    <source>
        <strain evidence="3 4">Sm46PAILV</strain>
    </source>
</reference>
<dbReference type="RefSeq" id="WP_065199300.1">
    <property type="nucleotide sequence ID" value="NZ_LYVJ01000007.1"/>
</dbReference>